<dbReference type="Proteomes" id="UP000824533">
    <property type="component" value="Linkage Group LG19"/>
</dbReference>
<keyword evidence="2" id="KW-1185">Reference proteome</keyword>
<name>A0ACC1CPQ3_9NEOP</name>
<protein>
    <submittedName>
        <fullName evidence="1">Uncharacterized protein</fullName>
    </submittedName>
</protein>
<gene>
    <name evidence="1" type="ORF">K1T71_010652</name>
</gene>
<evidence type="ECO:0000313" key="1">
    <source>
        <dbReference type="EMBL" id="KAJ0173503.1"/>
    </source>
</evidence>
<accession>A0ACC1CPQ3</accession>
<sequence length="217" mass="25062">MCKVIYRNIFSIVFVLVLIITICGAQVIQFGTCADVETMKYFDVERFQGTWYEIQRFPTWYEDYGQCAYKTFDYCGREMEIGHGFIRDGVEFVLHLNSTYSPGDEAIFHIAKNNIDPLGIPLSVIKTDYTNYAILYGCRSNEELDIKYILAWILSRERTLESDLLSEAQLILNSLPSADAAYLQTVEQSEEKCSFHWTAHVQATYNEDAVDEDNLLY</sequence>
<dbReference type="EMBL" id="CM034405">
    <property type="protein sequence ID" value="KAJ0173503.1"/>
    <property type="molecule type" value="Genomic_DNA"/>
</dbReference>
<organism evidence="1 2">
    <name type="scientific">Dendrolimus kikuchii</name>
    <dbReference type="NCBI Taxonomy" id="765133"/>
    <lineage>
        <taxon>Eukaryota</taxon>
        <taxon>Metazoa</taxon>
        <taxon>Ecdysozoa</taxon>
        <taxon>Arthropoda</taxon>
        <taxon>Hexapoda</taxon>
        <taxon>Insecta</taxon>
        <taxon>Pterygota</taxon>
        <taxon>Neoptera</taxon>
        <taxon>Endopterygota</taxon>
        <taxon>Lepidoptera</taxon>
        <taxon>Glossata</taxon>
        <taxon>Ditrysia</taxon>
        <taxon>Bombycoidea</taxon>
        <taxon>Lasiocampidae</taxon>
        <taxon>Dendrolimus</taxon>
    </lineage>
</organism>
<comment type="caution">
    <text evidence="1">The sequence shown here is derived from an EMBL/GenBank/DDBJ whole genome shotgun (WGS) entry which is preliminary data.</text>
</comment>
<reference evidence="1 2" key="1">
    <citation type="journal article" date="2021" name="Front. Genet.">
        <title>Chromosome-Level Genome Assembly Reveals Significant Gene Expansion in the Toll and IMD Signaling Pathways of Dendrolimus kikuchii.</title>
        <authorList>
            <person name="Zhou J."/>
            <person name="Wu P."/>
            <person name="Xiong Z."/>
            <person name="Liu N."/>
            <person name="Zhao N."/>
            <person name="Ji M."/>
            <person name="Qiu Y."/>
            <person name="Yang B."/>
        </authorList>
    </citation>
    <scope>NUCLEOTIDE SEQUENCE [LARGE SCALE GENOMIC DNA]</scope>
    <source>
        <strain evidence="1">Ann1</strain>
    </source>
</reference>
<proteinExistence type="predicted"/>
<evidence type="ECO:0000313" key="2">
    <source>
        <dbReference type="Proteomes" id="UP000824533"/>
    </source>
</evidence>